<evidence type="ECO:0000256" key="1">
    <source>
        <dbReference type="ARBA" id="ARBA00005896"/>
    </source>
</evidence>
<dbReference type="GO" id="GO:0046872">
    <property type="term" value="F:metal ion binding"/>
    <property type="evidence" value="ECO:0007669"/>
    <property type="project" value="UniProtKB-KW"/>
</dbReference>
<evidence type="ECO:0000256" key="5">
    <source>
        <dbReference type="ARBA" id="ARBA00023004"/>
    </source>
</evidence>
<keyword evidence="2" id="KW-0479">Metal-binding</keyword>
<name>A0A0D4ZZK5_9SPHN</name>
<geneLocation type="plasmid" evidence="7">
    <name>201</name>
</geneLocation>
<evidence type="ECO:0000313" key="7">
    <source>
        <dbReference type="EMBL" id="AJW29371.1"/>
    </source>
</evidence>
<dbReference type="PANTHER" id="PTHR30468:SF1">
    <property type="entry name" value="ALPHA-KETOGLUTARATE-DEPENDENT SULFONATE DIOXYGENASE"/>
    <property type="match status" value="1"/>
</dbReference>
<organism evidence="7">
    <name type="scientific">Sphingomonas sp. NS2</name>
    <dbReference type="NCBI Taxonomy" id="908605"/>
    <lineage>
        <taxon>Bacteria</taxon>
        <taxon>Pseudomonadati</taxon>
        <taxon>Pseudomonadota</taxon>
        <taxon>Alphaproteobacteria</taxon>
        <taxon>Sphingomonadales</taxon>
        <taxon>Sphingomonadaceae</taxon>
        <taxon>Sphingomonas</taxon>
    </lineage>
</organism>
<keyword evidence="5" id="KW-0408">Iron</keyword>
<proteinExistence type="inferred from homology"/>
<reference evidence="7" key="1">
    <citation type="submission" date="2014-06" db="EMBL/GenBank/DDBJ databases">
        <title>Molecular and ecological studies on carbamate pesticide degrading bacteria isolated from agricultural soils.</title>
        <authorList>
            <person name="Kim D.-U."/>
            <person name="Ka J.-O."/>
        </authorList>
    </citation>
    <scope>NUCLEOTIDE SEQUENCE</scope>
    <source>
        <strain evidence="7">NS2</strain>
        <plasmid evidence="7">201</plasmid>
    </source>
</reference>
<dbReference type="SUPFAM" id="SSF51197">
    <property type="entry name" value="Clavaminate synthase-like"/>
    <property type="match status" value="1"/>
</dbReference>
<dbReference type="InterPro" id="IPR051323">
    <property type="entry name" value="AtsK-like"/>
</dbReference>
<evidence type="ECO:0000256" key="3">
    <source>
        <dbReference type="ARBA" id="ARBA00022964"/>
    </source>
</evidence>
<comment type="similarity">
    <text evidence="1">Belongs to the TfdA dioxygenase family.</text>
</comment>
<dbReference type="EC" id="1.14.11.17" evidence="7"/>
<dbReference type="InterPro" id="IPR003819">
    <property type="entry name" value="TauD/TfdA-like"/>
</dbReference>
<dbReference type="EMBL" id="KM017070">
    <property type="protein sequence ID" value="AJW29371.1"/>
    <property type="molecule type" value="Genomic_DNA"/>
</dbReference>
<accession>A0A0D4ZZK5</accession>
<dbReference type="GO" id="GO:0006790">
    <property type="term" value="P:sulfur compound metabolic process"/>
    <property type="evidence" value="ECO:0007669"/>
    <property type="project" value="TreeGrafter"/>
</dbReference>
<dbReference type="GO" id="GO:0005737">
    <property type="term" value="C:cytoplasm"/>
    <property type="evidence" value="ECO:0007669"/>
    <property type="project" value="TreeGrafter"/>
</dbReference>
<gene>
    <name evidence="7" type="ORF">plasmid201_183</name>
</gene>
<keyword evidence="7" id="KW-0614">Plasmid</keyword>
<dbReference type="InterPro" id="IPR042098">
    <property type="entry name" value="TauD-like_sf"/>
</dbReference>
<dbReference type="AlphaFoldDB" id="A0A0D4ZZK5"/>
<feature type="domain" description="TauD/TfdA-like" evidence="6">
    <location>
        <begin position="11"/>
        <end position="257"/>
    </location>
</feature>
<dbReference type="GO" id="GO:0000908">
    <property type="term" value="F:taurine dioxygenase activity"/>
    <property type="evidence" value="ECO:0007669"/>
    <property type="project" value="UniProtKB-EC"/>
</dbReference>
<dbReference type="PANTHER" id="PTHR30468">
    <property type="entry name" value="ALPHA-KETOGLUTARATE-DEPENDENT SULFONATE DIOXYGENASE"/>
    <property type="match status" value="1"/>
</dbReference>
<dbReference type="Gene3D" id="3.60.130.10">
    <property type="entry name" value="Clavaminate synthase-like"/>
    <property type="match status" value="1"/>
</dbReference>
<protein>
    <submittedName>
        <fullName evidence="7">Alpha-ketoglutarate-dependent taurine dioxygenase</fullName>
        <ecNumber evidence="7">1.14.11.17</ecNumber>
    </submittedName>
</protein>
<dbReference type="Pfam" id="PF02668">
    <property type="entry name" value="TauD"/>
    <property type="match status" value="1"/>
</dbReference>
<keyword evidence="3 7" id="KW-0223">Dioxygenase</keyword>
<sequence length="282" mass="31782">MSVQSATKISRIQPFGVEVDLDLREEKNDDEVVRLFKEHGYLVFREQALTQDQQKRVMSKLGPVLEDFTTVGYVSNTRKDGILGDSEVSFHLDFLYTPVPLLGISLHGIEVPYEETWTRFASGSLALEALAPATRERLRGLKGLNLFSASEEGLTGRQRIEGYPDNAPRAEHPLIHVDPITGKEVLFATQQNTALVVGLSETESEDLLAELHEHLYADANIYEHRWRNGDLVIWANQAYHHARGGLVPGKTRTLQRVCITDGVAEDYRPPIPDDRLPENMRK</sequence>
<evidence type="ECO:0000256" key="4">
    <source>
        <dbReference type="ARBA" id="ARBA00023002"/>
    </source>
</evidence>
<evidence type="ECO:0000259" key="6">
    <source>
        <dbReference type="Pfam" id="PF02668"/>
    </source>
</evidence>
<keyword evidence="4 7" id="KW-0560">Oxidoreductase</keyword>
<evidence type="ECO:0000256" key="2">
    <source>
        <dbReference type="ARBA" id="ARBA00022723"/>
    </source>
</evidence>